<accession>A0A8J7ISN5</accession>
<dbReference type="EMBL" id="JADCKQ010000001">
    <property type="protein sequence ID" value="MBI1492259.1"/>
    <property type="molecule type" value="Genomic_DNA"/>
</dbReference>
<sequence length="159" mass="17978">MSLTTPGTTCDHISEDAPISKRLLQHDTLMTAKLTEVFGEMIAHQTDFLDGDDTFTRRSTLHRQGHSATILNARLIIRKASLPDGFLENLQRTEILFGQLLMNHGISVQMTDRKVYTVKDADQIRWGRQLQMLRADSGDLLAIIEELLVPEAELLRIIP</sequence>
<dbReference type="Gene3D" id="3.40.1410.10">
    <property type="entry name" value="Chorismate lyase-like"/>
    <property type="match status" value="1"/>
</dbReference>
<dbReference type="RefSeq" id="WP_228847202.1">
    <property type="nucleotide sequence ID" value="NZ_JADCKQ010000001.1"/>
</dbReference>
<dbReference type="Proteomes" id="UP000640583">
    <property type="component" value="Unassembled WGS sequence"/>
</dbReference>
<proteinExistence type="predicted"/>
<gene>
    <name evidence="1" type="ORF">H1D41_01270</name>
</gene>
<name>A0A8J7ISN5_9RHOB</name>
<organism evidence="1 2">
    <name type="scientific">Halocynthiibacter styelae</name>
    <dbReference type="NCBI Taxonomy" id="2761955"/>
    <lineage>
        <taxon>Bacteria</taxon>
        <taxon>Pseudomonadati</taxon>
        <taxon>Pseudomonadota</taxon>
        <taxon>Alphaproteobacteria</taxon>
        <taxon>Rhodobacterales</taxon>
        <taxon>Paracoccaceae</taxon>
        <taxon>Halocynthiibacter</taxon>
    </lineage>
</organism>
<comment type="caution">
    <text evidence="1">The sequence shown here is derived from an EMBL/GenBank/DDBJ whole genome shotgun (WGS) entry which is preliminary data.</text>
</comment>
<evidence type="ECO:0000313" key="2">
    <source>
        <dbReference type="Proteomes" id="UP000640583"/>
    </source>
</evidence>
<keyword evidence="2" id="KW-1185">Reference proteome</keyword>
<reference evidence="1" key="1">
    <citation type="submission" date="2020-10" db="EMBL/GenBank/DDBJ databases">
        <title>Paenihalocynthiibacter styelae gen. nov., sp. nov., isolated from stalked sea squirt Styela clava.</title>
        <authorList>
            <person name="Kim Y.-O."/>
            <person name="Yoon J.-H."/>
        </authorList>
    </citation>
    <scope>NUCLEOTIDE SEQUENCE</scope>
    <source>
        <strain evidence="1">MYP1-1</strain>
    </source>
</reference>
<protein>
    <submittedName>
        <fullName evidence="1">Uncharacterized protein</fullName>
    </submittedName>
</protein>
<dbReference type="SUPFAM" id="SSF64288">
    <property type="entry name" value="Chorismate lyase-like"/>
    <property type="match status" value="1"/>
</dbReference>
<dbReference type="InterPro" id="IPR028978">
    <property type="entry name" value="Chorismate_lyase_/UTRA_dom_sf"/>
</dbReference>
<evidence type="ECO:0000313" key="1">
    <source>
        <dbReference type="EMBL" id="MBI1492259.1"/>
    </source>
</evidence>
<dbReference type="AlphaFoldDB" id="A0A8J7ISN5"/>